<reference evidence="1 2" key="1">
    <citation type="submission" date="2024-01" db="EMBL/GenBank/DDBJ databases">
        <title>Multi-omics insights into the function and evolution of sodium benzoate biodegradation pathways in Benzoatithermus flavus gen. nov., sp. nov. from hot spring.</title>
        <authorList>
            <person name="Hu C.-J."/>
            <person name="Li W.-J."/>
        </authorList>
    </citation>
    <scope>NUCLEOTIDE SEQUENCE [LARGE SCALE GENOMIC DNA]</scope>
    <source>
        <strain evidence="1 2">SYSU G07066</strain>
    </source>
</reference>
<proteinExistence type="predicted"/>
<protein>
    <recommendedName>
        <fullName evidence="3">SlyX protein</fullName>
    </recommendedName>
</protein>
<dbReference type="EMBL" id="JBBLZC010000006">
    <property type="protein sequence ID" value="MEK0083173.1"/>
    <property type="molecule type" value="Genomic_DNA"/>
</dbReference>
<evidence type="ECO:0008006" key="3">
    <source>
        <dbReference type="Google" id="ProtNLM"/>
    </source>
</evidence>
<keyword evidence="2" id="KW-1185">Reference proteome</keyword>
<evidence type="ECO:0000313" key="2">
    <source>
        <dbReference type="Proteomes" id="UP001375743"/>
    </source>
</evidence>
<gene>
    <name evidence="1" type="ORF">U1T56_08415</name>
</gene>
<dbReference type="RefSeq" id="WP_418159015.1">
    <property type="nucleotide sequence ID" value="NZ_JBBLZC010000006.1"/>
</dbReference>
<accession>A0ABU8XPR9</accession>
<sequence length="64" mass="7515">MDNFKTVMLIHERLRALNDRADALGRAVDQIDRRLVRVETVLEFATEGRFRPRLTRPGDHPSER</sequence>
<comment type="caution">
    <text evidence="1">The sequence shown here is derived from an EMBL/GenBank/DDBJ whole genome shotgun (WGS) entry which is preliminary data.</text>
</comment>
<name>A0ABU8XPR9_9PROT</name>
<evidence type="ECO:0000313" key="1">
    <source>
        <dbReference type="EMBL" id="MEK0083173.1"/>
    </source>
</evidence>
<organism evidence="1 2">
    <name type="scientific">Benzoatithermus flavus</name>
    <dbReference type="NCBI Taxonomy" id="3108223"/>
    <lineage>
        <taxon>Bacteria</taxon>
        <taxon>Pseudomonadati</taxon>
        <taxon>Pseudomonadota</taxon>
        <taxon>Alphaproteobacteria</taxon>
        <taxon>Geminicoccales</taxon>
        <taxon>Geminicoccaceae</taxon>
        <taxon>Benzoatithermus</taxon>
    </lineage>
</organism>
<dbReference type="Proteomes" id="UP001375743">
    <property type="component" value="Unassembled WGS sequence"/>
</dbReference>